<dbReference type="Proteomes" id="UP000285972">
    <property type="component" value="Unassembled WGS sequence"/>
</dbReference>
<dbReference type="EMBL" id="MJLX01000003">
    <property type="protein sequence ID" value="RLM29013.1"/>
    <property type="molecule type" value="Genomic_DNA"/>
</dbReference>
<evidence type="ECO:0000313" key="3">
    <source>
        <dbReference type="EMBL" id="RLM29013.1"/>
    </source>
</evidence>
<evidence type="ECO:0000313" key="2">
    <source>
        <dbReference type="EMBL" id="CPR13857.1"/>
    </source>
</evidence>
<keyword evidence="4" id="KW-1185">Reference proteome</keyword>
<keyword evidence="1" id="KW-0812">Transmembrane</keyword>
<proteinExistence type="predicted"/>
<reference evidence="2" key="2">
    <citation type="submission" date="2015-01" db="EMBL/GenBank/DDBJ databases">
        <authorList>
            <person name="Xiang T."/>
            <person name="Song Y."/>
            <person name="Huang L."/>
            <person name="Wang B."/>
            <person name="Wu P."/>
        </authorList>
    </citation>
    <scope>NUCLEOTIDE SEQUENCE [LARGE SCALE GENOMIC DNA]</scope>
    <source>
        <strain evidence="2">OBR1</strain>
    </source>
</reference>
<sequence>MTHTAVFVFIMKMTVAVFLPAETLLQNRAKIVQSISHGYPRIASAIVISVVIYSMYECHKTVAFPG</sequence>
<dbReference type="KEGG" id="bgj:AWC36_12695"/>
<accession>A0A0G4JPJ7</accession>
<feature type="transmembrane region" description="Helical" evidence="1">
    <location>
        <begin position="38"/>
        <end position="56"/>
    </location>
</feature>
<dbReference type="STRING" id="1109412.BN1221_00261c"/>
<protein>
    <submittedName>
        <fullName evidence="2">Uncharacterized protein</fullName>
    </submittedName>
</protein>
<dbReference type="AlphaFoldDB" id="A0A0G4JPJ7"/>
<dbReference type="Proteomes" id="UP000044377">
    <property type="component" value="Unassembled WGS sequence"/>
</dbReference>
<dbReference type="EMBL" id="CGIG01000001">
    <property type="protein sequence ID" value="CPR13857.1"/>
    <property type="molecule type" value="Genomic_DNA"/>
</dbReference>
<keyword evidence="1" id="KW-0472">Membrane</keyword>
<gene>
    <name evidence="3" type="ORF">BIY26_02250</name>
    <name evidence="2" type="ORF">BN1221_00261c</name>
</gene>
<feature type="transmembrane region" description="Helical" evidence="1">
    <location>
        <begin position="6"/>
        <end position="26"/>
    </location>
</feature>
<reference evidence="3 5" key="3">
    <citation type="submission" date="2016-09" db="EMBL/GenBank/DDBJ databases">
        <authorList>
            <person name="Doonan J."/>
            <person name="Pachebat J.A."/>
            <person name="Golyshin P.N."/>
            <person name="Denman S."/>
            <person name="Mcdonald J.E."/>
        </authorList>
    </citation>
    <scope>NUCLEOTIDE SEQUENCE [LARGE SCALE GENOMIC DNA]</scope>
    <source>
        <strain evidence="3 5">FRB141</strain>
    </source>
</reference>
<reference evidence="4" key="1">
    <citation type="submission" date="2015-01" db="EMBL/GenBank/DDBJ databases">
        <authorList>
            <person name="Paterson Steve"/>
        </authorList>
    </citation>
    <scope>NUCLEOTIDE SEQUENCE [LARGE SCALE GENOMIC DNA]</scope>
    <source>
        <strain evidence="4">OBR1</strain>
    </source>
</reference>
<name>A0A0G4JPJ7_9GAMM</name>
<organism evidence="2 4">
    <name type="scientific">Brenneria goodwinii</name>
    <dbReference type="NCBI Taxonomy" id="1109412"/>
    <lineage>
        <taxon>Bacteria</taxon>
        <taxon>Pseudomonadati</taxon>
        <taxon>Pseudomonadota</taxon>
        <taxon>Gammaproteobacteria</taxon>
        <taxon>Enterobacterales</taxon>
        <taxon>Pectobacteriaceae</taxon>
        <taxon>Brenneria</taxon>
    </lineage>
</organism>
<evidence type="ECO:0000256" key="1">
    <source>
        <dbReference type="SAM" id="Phobius"/>
    </source>
</evidence>
<evidence type="ECO:0000313" key="5">
    <source>
        <dbReference type="Proteomes" id="UP000285972"/>
    </source>
</evidence>
<evidence type="ECO:0000313" key="4">
    <source>
        <dbReference type="Proteomes" id="UP000044377"/>
    </source>
</evidence>
<keyword evidence="1" id="KW-1133">Transmembrane helix</keyword>